<dbReference type="SMART" id="SM00666">
    <property type="entry name" value="PB1"/>
    <property type="match status" value="1"/>
</dbReference>
<dbReference type="Pfam" id="PF00564">
    <property type="entry name" value="PB1"/>
    <property type="match status" value="1"/>
</dbReference>
<evidence type="ECO:0000256" key="3">
    <source>
        <dbReference type="ARBA" id="ARBA00022527"/>
    </source>
</evidence>
<organism evidence="14 15">
    <name type="scientific">Microthlaspi erraticum</name>
    <dbReference type="NCBI Taxonomy" id="1685480"/>
    <lineage>
        <taxon>Eukaryota</taxon>
        <taxon>Viridiplantae</taxon>
        <taxon>Streptophyta</taxon>
        <taxon>Embryophyta</taxon>
        <taxon>Tracheophyta</taxon>
        <taxon>Spermatophyta</taxon>
        <taxon>Magnoliopsida</taxon>
        <taxon>eudicotyledons</taxon>
        <taxon>Gunneridae</taxon>
        <taxon>Pentapetalae</taxon>
        <taxon>rosids</taxon>
        <taxon>malvids</taxon>
        <taxon>Brassicales</taxon>
        <taxon>Brassicaceae</taxon>
        <taxon>Coluteocarpeae</taxon>
        <taxon>Microthlaspi</taxon>
    </lineage>
</organism>
<feature type="domain" description="PB1" evidence="13">
    <location>
        <begin position="188"/>
        <end position="274"/>
    </location>
</feature>
<dbReference type="Gene3D" id="1.10.510.10">
    <property type="entry name" value="Transferase(Phosphotransferase) domain 1"/>
    <property type="match status" value="1"/>
</dbReference>
<dbReference type="InterPro" id="IPR017441">
    <property type="entry name" value="Protein_kinase_ATP_BS"/>
</dbReference>
<comment type="subcellular location">
    <subcellularLocation>
        <location evidence="1">Cytoplasm</location>
    </subcellularLocation>
</comment>
<dbReference type="Gene3D" id="3.10.20.90">
    <property type="entry name" value="Phosphatidylinositol 3-kinase Catalytic Subunit, Chain A, domain 1"/>
    <property type="match status" value="1"/>
</dbReference>
<dbReference type="InterPro" id="IPR000719">
    <property type="entry name" value="Prot_kinase_dom"/>
</dbReference>
<keyword evidence="5" id="KW-0808">Transferase</keyword>
<feature type="region of interest" description="Disordered" evidence="11">
    <location>
        <begin position="645"/>
        <end position="669"/>
    </location>
</feature>
<dbReference type="FunFam" id="1.10.510.10:FF:000142">
    <property type="entry name" value="Octicosapeptide/phox/Bem1p domain kinase superfamily protein"/>
    <property type="match status" value="1"/>
</dbReference>
<keyword evidence="6 10" id="KW-0547">Nucleotide-binding</keyword>
<feature type="compositionally biased region" description="Low complexity" evidence="11">
    <location>
        <begin position="504"/>
        <end position="513"/>
    </location>
</feature>
<keyword evidence="9" id="KW-0927">Auxin signaling pathway</keyword>
<evidence type="ECO:0000256" key="10">
    <source>
        <dbReference type="PROSITE-ProRule" id="PRU10141"/>
    </source>
</evidence>
<feature type="compositionally biased region" description="Polar residues" evidence="11">
    <location>
        <begin position="29"/>
        <end position="41"/>
    </location>
</feature>
<feature type="compositionally biased region" description="Basic and acidic residues" evidence="11">
    <location>
        <begin position="590"/>
        <end position="600"/>
    </location>
</feature>
<dbReference type="GO" id="GO:0004674">
    <property type="term" value="F:protein serine/threonine kinase activity"/>
    <property type="evidence" value="ECO:0007669"/>
    <property type="project" value="UniProtKB-KW"/>
</dbReference>
<feature type="compositionally biased region" description="Basic and acidic residues" evidence="11">
    <location>
        <begin position="456"/>
        <end position="472"/>
    </location>
</feature>
<dbReference type="PRINTS" id="PR00109">
    <property type="entry name" value="TYRKINASE"/>
</dbReference>
<evidence type="ECO:0000259" key="13">
    <source>
        <dbReference type="PROSITE" id="PS51745"/>
    </source>
</evidence>
<dbReference type="GO" id="GO:0009734">
    <property type="term" value="P:auxin-activated signaling pathway"/>
    <property type="evidence" value="ECO:0007669"/>
    <property type="project" value="UniProtKB-KW"/>
</dbReference>
<dbReference type="InterPro" id="IPR000270">
    <property type="entry name" value="PB1_dom"/>
</dbReference>
<keyword evidence="3" id="KW-0723">Serine/threonine-protein kinase</keyword>
<dbReference type="EMBL" id="CACVBM020001229">
    <property type="protein sequence ID" value="CAA7040606.1"/>
    <property type="molecule type" value="Genomic_DNA"/>
</dbReference>
<evidence type="ECO:0008006" key="16">
    <source>
        <dbReference type="Google" id="ProtNLM"/>
    </source>
</evidence>
<dbReference type="SUPFAM" id="SSF54277">
    <property type="entry name" value="CAD &amp; PB1 domains"/>
    <property type="match status" value="1"/>
</dbReference>
<evidence type="ECO:0000256" key="5">
    <source>
        <dbReference type="ARBA" id="ARBA00022679"/>
    </source>
</evidence>
<dbReference type="SUPFAM" id="SSF56112">
    <property type="entry name" value="Protein kinase-like (PK-like)"/>
    <property type="match status" value="1"/>
</dbReference>
<dbReference type="InterPro" id="IPR001245">
    <property type="entry name" value="Ser-Thr/Tyr_kinase_cat_dom"/>
</dbReference>
<gene>
    <name evidence="14" type="ORF">MERR_LOCUS27841</name>
</gene>
<dbReference type="CDD" id="cd13999">
    <property type="entry name" value="STKc_MAP3K-like"/>
    <property type="match status" value="1"/>
</dbReference>
<dbReference type="GO" id="GO:0005737">
    <property type="term" value="C:cytoplasm"/>
    <property type="evidence" value="ECO:0007669"/>
    <property type="project" value="UniProtKB-SubCell"/>
</dbReference>
<evidence type="ECO:0000256" key="11">
    <source>
        <dbReference type="SAM" id="MobiDB-lite"/>
    </source>
</evidence>
<feature type="compositionally biased region" description="Polar residues" evidence="11">
    <location>
        <begin position="479"/>
        <end position="489"/>
    </location>
</feature>
<evidence type="ECO:0000256" key="8">
    <source>
        <dbReference type="ARBA" id="ARBA00022840"/>
    </source>
</evidence>
<dbReference type="InterPro" id="IPR011009">
    <property type="entry name" value="Kinase-like_dom_sf"/>
</dbReference>
<dbReference type="Gene3D" id="3.30.200.20">
    <property type="entry name" value="Phosphorylase Kinase, domain 1"/>
    <property type="match status" value="1"/>
</dbReference>
<sequence>MDQTKGYEHVRYTAPDLRDEGLGSINQRFPHDSSTSINSNVRPPDYGIPTPARPVNYSIQTGEEFAFEFMRDRVIMRPQYIPNAYGEPSGIPLPVPVNLSVKGMVHPMSESGSNTTAEKRHAFEQERKPPSRIEDKSYRELVQSAPVIPSRNDSGQRIHSLVSSRASDGSLNHAKFLCSFGGKIIPRPRDQKLRYVGGETRIIRISKAISFQELMNKLSEMFPEARTIKYQLPGEDLDALVSVSSDEDLQNMMEECYGFGNGGSEKPRMFLFSTSDLEEAHFGMGAGDGDSEVQYVVAVNGMGMSSQKSSLDISASGNNLNELLHSNIDKEISRAATEPAVAFVAPLAGDGSLSASQTSQPVTGFPTGNEPFPQPYLGQQLHFTGVGNHQVYTSGHMASVGYIDEKGSAPLHVQPQSHYIPYSVNPQPPLESLVPHYPHKSEQGILREEQIFHVQDPEASSKEAKMRRDDSIQKVTDPANVSTVESNLSAKEPKTRRESSTPRVSEYSVSSVSGELTVPDHLLKEEAPVATELSNSTPDPSSSACPEKSQKKSQDHVENNLSAKEPKVRKEQSTTRVSEYSVSSVSSDVVPDHTLKEETPISKQISNLTPDQSSFVHPEKSLRTSQDYVRKTSALDTTSEGMKINQDKQSSLPGGFSASGLVTSDGDSSMVSNVDQPVLHQRIFHSERTLRDPAETNRLSKSDDSLGFQFLPISESAETFHEATLESQNVHSTAPVRPAPESLWTAKNSISQSEKRNLEPNPPEHVSQSETLVKAVPGGHIENGDIVVDINDRFPRDFLAEILKAKESPNSPGLGPLHADGAGVSLNVQNLDPKTWSYFRNLAPDEFERKDLSLMDQDHPGFPTSLTNTDGVPIDYSYPPLQSEKVAPTQINPQIHFDGNIQSDVSTTAVADSNTINTQADYVQSQLNGAESTDATVNTGVPLIDFVAVDSNIRSLQVIKNDDLEELKELGSGTFGTVYHGKWRGTDVAIKRIKRSCFIGRSSEQERLTSEFWHEAEILSKLHHPNVMAFYGVVQDGPGGTLATVTEYMVNGSLRHVLLSNRQIDRRKRLMIAMDAAFGMEYLHSKNIVHFDLKCDNLLVNLKDPARPICKVGDFGLSKIKRNTLVTGGVRGTLPWMAPELLSGSSSKVSEKVDVFSFGIVLWEILTGEEPYANMHYGAIIGGIVNNTLRPTVPSYCDPEWRMLMEQCWAPDPFVRPSFPEIARRLRTMSSSAKAHAANHQIHK</sequence>
<dbReference type="InterPro" id="IPR050167">
    <property type="entry name" value="Ser_Thr_protein_kinase"/>
</dbReference>
<evidence type="ECO:0000256" key="9">
    <source>
        <dbReference type="ARBA" id="ARBA00023294"/>
    </source>
</evidence>
<keyword evidence="8 10" id="KW-0067">ATP-binding</keyword>
<feature type="compositionally biased region" description="Polar residues" evidence="11">
    <location>
        <begin position="660"/>
        <end position="669"/>
    </location>
</feature>
<feature type="compositionally biased region" description="Polar residues" evidence="11">
    <location>
        <begin position="532"/>
        <end position="544"/>
    </location>
</feature>
<feature type="compositionally biased region" description="Polar residues" evidence="11">
    <location>
        <begin position="601"/>
        <end position="615"/>
    </location>
</feature>
<keyword evidence="15" id="KW-1185">Reference proteome</keyword>
<evidence type="ECO:0000259" key="12">
    <source>
        <dbReference type="PROSITE" id="PS50011"/>
    </source>
</evidence>
<dbReference type="InterPro" id="IPR053793">
    <property type="entry name" value="PB1-like"/>
</dbReference>
<feature type="compositionally biased region" description="Basic and acidic residues" evidence="11">
    <location>
        <begin position="491"/>
        <end position="500"/>
    </location>
</feature>
<feature type="binding site" evidence="10">
    <location>
        <position position="991"/>
    </location>
    <ligand>
        <name>ATP</name>
        <dbReference type="ChEBI" id="CHEBI:30616"/>
    </ligand>
</feature>
<evidence type="ECO:0000256" key="2">
    <source>
        <dbReference type="ARBA" id="ARBA00022490"/>
    </source>
</evidence>
<keyword evidence="7" id="KW-0418">Kinase</keyword>
<dbReference type="AlphaFoldDB" id="A0A6D2JLF3"/>
<name>A0A6D2JLF3_9BRAS</name>
<dbReference type="OrthoDB" id="4062651at2759"/>
<dbReference type="PANTHER" id="PTHR23257:SF868">
    <property type="entry name" value="KINASE SUPERFAMILY WITH OCTICOSAPEPTIDE_PHOX_BEM1P DOMAIN-CONTAINING PROTEIN"/>
    <property type="match status" value="1"/>
</dbReference>
<dbReference type="PROSITE" id="PS51745">
    <property type="entry name" value="PB1"/>
    <property type="match status" value="1"/>
</dbReference>
<evidence type="ECO:0000313" key="14">
    <source>
        <dbReference type="EMBL" id="CAA7040606.1"/>
    </source>
</evidence>
<proteinExistence type="predicted"/>
<reference evidence="14" key="1">
    <citation type="submission" date="2020-01" db="EMBL/GenBank/DDBJ databases">
        <authorList>
            <person name="Mishra B."/>
        </authorList>
    </citation>
    <scope>NUCLEOTIDE SEQUENCE [LARGE SCALE GENOMIC DNA]</scope>
</reference>
<dbReference type="SMART" id="SM00220">
    <property type="entry name" value="S_TKc"/>
    <property type="match status" value="1"/>
</dbReference>
<feature type="region of interest" description="Disordered" evidence="11">
    <location>
        <begin position="108"/>
        <end position="134"/>
    </location>
</feature>
<feature type="region of interest" description="Disordered" evidence="11">
    <location>
        <begin position="456"/>
        <end position="625"/>
    </location>
</feature>
<dbReference type="Pfam" id="PF07714">
    <property type="entry name" value="PK_Tyr_Ser-Thr"/>
    <property type="match status" value="1"/>
</dbReference>
<accession>A0A6D2JLF3</accession>
<evidence type="ECO:0000256" key="7">
    <source>
        <dbReference type="ARBA" id="ARBA00022777"/>
    </source>
</evidence>
<dbReference type="PROSITE" id="PS50011">
    <property type="entry name" value="PROTEIN_KINASE_DOM"/>
    <property type="match status" value="1"/>
</dbReference>
<dbReference type="FunFam" id="3.30.200.20:FF:000081">
    <property type="entry name" value="Octicosapeptide/phox/Bem1p domain kinase superfamily protein"/>
    <property type="match status" value="1"/>
</dbReference>
<evidence type="ECO:0000256" key="1">
    <source>
        <dbReference type="ARBA" id="ARBA00004496"/>
    </source>
</evidence>
<evidence type="ECO:0000256" key="4">
    <source>
        <dbReference type="ARBA" id="ARBA00022553"/>
    </source>
</evidence>
<evidence type="ECO:0000256" key="6">
    <source>
        <dbReference type="ARBA" id="ARBA00022741"/>
    </source>
</evidence>
<dbReference type="InterPro" id="IPR008271">
    <property type="entry name" value="Ser/Thr_kinase_AS"/>
</dbReference>
<feature type="region of interest" description="Disordered" evidence="11">
    <location>
        <begin position="29"/>
        <end position="55"/>
    </location>
</feature>
<dbReference type="PROSITE" id="PS00107">
    <property type="entry name" value="PROTEIN_KINASE_ATP"/>
    <property type="match status" value="1"/>
</dbReference>
<dbReference type="PROSITE" id="PS00108">
    <property type="entry name" value="PROTEIN_KINASE_ST"/>
    <property type="match status" value="1"/>
</dbReference>
<dbReference type="GO" id="GO:0010928">
    <property type="term" value="P:regulation of auxin mediated signaling pathway"/>
    <property type="evidence" value="ECO:0007669"/>
    <property type="project" value="UniProtKB-ARBA"/>
</dbReference>
<feature type="domain" description="Protein kinase" evidence="12">
    <location>
        <begin position="964"/>
        <end position="1229"/>
    </location>
</feature>
<keyword evidence="2" id="KW-0963">Cytoplasm</keyword>
<dbReference type="PANTHER" id="PTHR23257">
    <property type="entry name" value="SERINE-THREONINE PROTEIN KINASE"/>
    <property type="match status" value="1"/>
</dbReference>
<dbReference type="FunFam" id="3.10.20.90:FF:000058">
    <property type="entry name" value="Octicosapeptide/phox/Bem1p domain kinase superfamily protein"/>
    <property type="match status" value="1"/>
</dbReference>
<dbReference type="Proteomes" id="UP000467841">
    <property type="component" value="Unassembled WGS sequence"/>
</dbReference>
<feature type="compositionally biased region" description="Basic and acidic residues" evidence="11">
    <location>
        <begin position="117"/>
        <end position="134"/>
    </location>
</feature>
<feature type="compositionally biased region" description="Basic and acidic residues" evidence="11">
    <location>
        <begin position="548"/>
        <end position="573"/>
    </location>
</feature>
<feature type="region of interest" description="Disordered" evidence="11">
    <location>
        <begin position="749"/>
        <end position="768"/>
    </location>
</feature>
<protein>
    <recommendedName>
        <fullName evidence="16">Protein kinase domain-containing protein</fullName>
    </recommendedName>
</protein>
<dbReference type="GO" id="GO:0005524">
    <property type="term" value="F:ATP binding"/>
    <property type="evidence" value="ECO:0007669"/>
    <property type="project" value="UniProtKB-UniRule"/>
</dbReference>
<feature type="compositionally biased region" description="Low complexity" evidence="11">
    <location>
        <begin position="577"/>
        <end position="589"/>
    </location>
</feature>
<keyword evidence="4" id="KW-0597">Phosphoprotein</keyword>
<dbReference type="CDD" id="cd06410">
    <property type="entry name" value="PB1_UP2"/>
    <property type="match status" value="1"/>
</dbReference>
<comment type="caution">
    <text evidence="14">The sequence shown here is derived from an EMBL/GenBank/DDBJ whole genome shotgun (WGS) entry which is preliminary data.</text>
</comment>
<evidence type="ECO:0000313" key="15">
    <source>
        <dbReference type="Proteomes" id="UP000467841"/>
    </source>
</evidence>